<keyword evidence="2" id="KW-0560">Oxidoreductase</keyword>
<dbReference type="PANTHER" id="PTHR34737:SF2">
    <property type="entry name" value="EF-HAND DOMAIN-CONTAINING PROTEIN"/>
    <property type="match status" value="1"/>
</dbReference>
<comment type="caution">
    <text evidence="7">The sequence shown here is derived from an EMBL/GenBank/DDBJ whole genome shotgun (WGS) entry which is preliminary data.</text>
</comment>
<dbReference type="InterPro" id="IPR008977">
    <property type="entry name" value="PHM/PNGase_F_dom_sf"/>
</dbReference>
<dbReference type="PROSITE" id="PS00084">
    <property type="entry name" value="CU2_MONOOXYGENASE_1"/>
    <property type="match status" value="1"/>
</dbReference>
<gene>
    <name evidence="7" type="ORF">KUTeg_019147</name>
</gene>
<dbReference type="Pfam" id="PF01082">
    <property type="entry name" value="Cu2_monooxygen"/>
    <property type="match status" value="1"/>
</dbReference>
<feature type="domain" description="Copper type II ascorbate-dependent monooxygenase N-terminal" evidence="5">
    <location>
        <begin position="142"/>
        <end position="193"/>
    </location>
</feature>
<evidence type="ECO:0000256" key="1">
    <source>
        <dbReference type="ARBA" id="ARBA00022723"/>
    </source>
</evidence>
<evidence type="ECO:0000313" key="7">
    <source>
        <dbReference type="EMBL" id="KAJ8302751.1"/>
    </source>
</evidence>
<protein>
    <submittedName>
        <fullName evidence="7">Uncharacterized protein</fullName>
    </submittedName>
</protein>
<dbReference type="InterPro" id="IPR020611">
    <property type="entry name" value="Cu2_ascorb_mOase_CS-1"/>
</dbReference>
<keyword evidence="8" id="KW-1185">Reference proteome</keyword>
<proteinExistence type="predicted"/>
<dbReference type="PANTHER" id="PTHR34737">
    <property type="entry name" value="EF-HAND DOMAIN-CONTAINING PROTEIN"/>
    <property type="match status" value="1"/>
</dbReference>
<keyword evidence="1" id="KW-0479">Metal-binding</keyword>
<evidence type="ECO:0000259" key="6">
    <source>
        <dbReference type="Pfam" id="PF24784"/>
    </source>
</evidence>
<dbReference type="EMBL" id="JARBDR010000917">
    <property type="protein sequence ID" value="KAJ8302751.1"/>
    <property type="molecule type" value="Genomic_DNA"/>
</dbReference>
<accession>A0ABQ9EBM8</accession>
<evidence type="ECO:0000256" key="3">
    <source>
        <dbReference type="ARBA" id="ARBA00023008"/>
    </source>
</evidence>
<dbReference type="Gene3D" id="2.60.120.310">
    <property type="entry name" value="Copper type II, ascorbate-dependent monooxygenase, N-terminal domain"/>
    <property type="match status" value="1"/>
</dbReference>
<evidence type="ECO:0000259" key="5">
    <source>
        <dbReference type="Pfam" id="PF01082"/>
    </source>
</evidence>
<dbReference type="SUPFAM" id="SSF49742">
    <property type="entry name" value="PHM/PNGase F"/>
    <property type="match status" value="1"/>
</dbReference>
<evidence type="ECO:0000256" key="4">
    <source>
        <dbReference type="ARBA" id="ARBA00023033"/>
    </source>
</evidence>
<reference evidence="7 8" key="1">
    <citation type="submission" date="2022-12" db="EMBL/GenBank/DDBJ databases">
        <title>Chromosome-level genome of Tegillarca granosa.</title>
        <authorList>
            <person name="Kim J."/>
        </authorList>
    </citation>
    <scope>NUCLEOTIDE SEQUENCE [LARGE SCALE GENOMIC DNA]</scope>
    <source>
        <strain evidence="7">Teg-2019</strain>
        <tissue evidence="7">Adductor muscle</tissue>
    </source>
</reference>
<dbReference type="InterPro" id="IPR057626">
    <property type="entry name" value="S-S_Temptin"/>
</dbReference>
<evidence type="ECO:0000256" key="2">
    <source>
        <dbReference type="ARBA" id="ARBA00023002"/>
    </source>
</evidence>
<name>A0ABQ9EBM8_TEGGR</name>
<dbReference type="InterPro" id="IPR036939">
    <property type="entry name" value="Cu2_ascorb_mOase_N_sf"/>
</dbReference>
<sequence length="205" mass="23234">MFCCVIGITMDLPSVSGFKIYQNRIPNGDKIPDPCRKNQYWNGVGHRKSIGGGQRNPFGTHFRQLGKTRMEMDSTNGEELGDPDCSWSVGITLNKTNDLSHPGICEPLTSEACRSKNDWLDCTDEELKCDAFKEKGVKNITLRFPLVKVARKETTYVCMLFKLPTDGDYQIIGEKPIIANDYVLHHMVLFGCKYLEGWLVHIKEL</sequence>
<dbReference type="Proteomes" id="UP001217089">
    <property type="component" value="Unassembled WGS sequence"/>
</dbReference>
<dbReference type="Pfam" id="PF24784">
    <property type="entry name" value="Temptin_C"/>
    <property type="match status" value="1"/>
</dbReference>
<dbReference type="InterPro" id="IPR055313">
    <property type="entry name" value="Temptin-like"/>
</dbReference>
<keyword evidence="4" id="KW-0503">Monooxygenase</keyword>
<keyword evidence="3" id="KW-0186">Copper</keyword>
<organism evidence="7 8">
    <name type="scientific">Tegillarca granosa</name>
    <name type="common">Malaysian cockle</name>
    <name type="synonym">Anadara granosa</name>
    <dbReference type="NCBI Taxonomy" id="220873"/>
    <lineage>
        <taxon>Eukaryota</taxon>
        <taxon>Metazoa</taxon>
        <taxon>Spiralia</taxon>
        <taxon>Lophotrochozoa</taxon>
        <taxon>Mollusca</taxon>
        <taxon>Bivalvia</taxon>
        <taxon>Autobranchia</taxon>
        <taxon>Pteriomorphia</taxon>
        <taxon>Arcoida</taxon>
        <taxon>Arcoidea</taxon>
        <taxon>Arcidae</taxon>
        <taxon>Tegillarca</taxon>
    </lineage>
</organism>
<feature type="domain" description="Temptin Cys/Cys disulfide" evidence="6">
    <location>
        <begin position="16"/>
        <end position="104"/>
    </location>
</feature>
<dbReference type="InterPro" id="IPR000323">
    <property type="entry name" value="Cu2_ascorb_mOase_N"/>
</dbReference>
<evidence type="ECO:0000313" key="8">
    <source>
        <dbReference type="Proteomes" id="UP001217089"/>
    </source>
</evidence>